<dbReference type="InterPro" id="IPR001128">
    <property type="entry name" value="Cyt_P450"/>
</dbReference>
<evidence type="ECO:0000256" key="1">
    <source>
        <dbReference type="ARBA" id="ARBA00010617"/>
    </source>
</evidence>
<evidence type="ECO:0000313" key="2">
    <source>
        <dbReference type="EMBL" id="MBW0137421.1"/>
    </source>
</evidence>
<keyword evidence="3" id="KW-1185">Reference proteome</keyword>
<sequence length="400" mass="44418">MAALFGGELQDPYPAYSELQEIGDGVHWSDVMQGYLVTRYADARKVGSNPKVFSSDLFYDSAPSWHDAGESEHLRFLDAASRLFMFADPPMHTRIRSTFRHAFTPQAIEAWRPIVERITTELIDRYPRGEEFDIMPGFAADVPVAVIAAILGVPDDMRPRFREWSYAYASTFDPMIRGAQRNRAITTSLELFDYLGELVAARKVEPREDLITTLVQTKTIDGDNLGDVELLAQLALLLVAGNETTTTLIGSGLTLLFDNPSVLRGLQDDVSLVPDAVEEFLRLDAPLHWVLRKAAVDTPLGDRVIPAGSIVWAGAAAANRDPRRFTEPDALVVSRENNKHLSFFHGIHFCVGAPLARLEGQVVFEHILRSFPGIRPGTAPALRRATNSIARGWETRPVIL</sequence>
<dbReference type="RefSeq" id="WP_218602704.1">
    <property type="nucleotide sequence ID" value="NZ_JADQDJ010000079.1"/>
</dbReference>
<dbReference type="Proteomes" id="UP000694287">
    <property type="component" value="Unassembled WGS sequence"/>
</dbReference>
<dbReference type="PANTHER" id="PTHR46696:SF1">
    <property type="entry name" value="CYTOCHROME P450 YJIB-RELATED"/>
    <property type="match status" value="1"/>
</dbReference>
<organism evidence="2 3">
    <name type="scientific">Pseudonocardia abyssalis</name>
    <dbReference type="NCBI Taxonomy" id="2792008"/>
    <lineage>
        <taxon>Bacteria</taxon>
        <taxon>Bacillati</taxon>
        <taxon>Actinomycetota</taxon>
        <taxon>Actinomycetes</taxon>
        <taxon>Pseudonocardiales</taxon>
        <taxon>Pseudonocardiaceae</taxon>
        <taxon>Pseudonocardia</taxon>
    </lineage>
</organism>
<dbReference type="Pfam" id="PF00067">
    <property type="entry name" value="p450"/>
    <property type="match status" value="1"/>
</dbReference>
<accession>A0ABS6UYW1</accession>
<dbReference type="CDD" id="cd20625">
    <property type="entry name" value="CYP164-like"/>
    <property type="match status" value="1"/>
</dbReference>
<dbReference type="EMBL" id="JADQDK010000001">
    <property type="protein sequence ID" value="MBW0137421.1"/>
    <property type="molecule type" value="Genomic_DNA"/>
</dbReference>
<proteinExistence type="inferred from homology"/>
<evidence type="ECO:0000313" key="3">
    <source>
        <dbReference type="Proteomes" id="UP000694287"/>
    </source>
</evidence>
<dbReference type="PANTHER" id="PTHR46696">
    <property type="entry name" value="P450, PUTATIVE (EUROFUNG)-RELATED"/>
    <property type="match status" value="1"/>
</dbReference>
<gene>
    <name evidence="2" type="ORF">I4I81_24625</name>
</gene>
<comment type="similarity">
    <text evidence="1">Belongs to the cytochrome P450 family.</text>
</comment>
<protein>
    <submittedName>
        <fullName evidence="2">Cytochrome P450</fullName>
    </submittedName>
</protein>
<comment type="caution">
    <text evidence="2">The sequence shown here is derived from an EMBL/GenBank/DDBJ whole genome shotgun (WGS) entry which is preliminary data.</text>
</comment>
<name>A0ABS6UYW1_9PSEU</name>
<reference evidence="2 3" key="1">
    <citation type="submission" date="2020-11" db="EMBL/GenBank/DDBJ databases">
        <title>Pseudonocardia abyssalis sp. nov. and Pseudonocardia oceani sp. nov., description and phylogenomic analysis of two novel actinomycetes isolated from the deep Southern Ocean.</title>
        <authorList>
            <person name="Parra J."/>
        </authorList>
    </citation>
    <scope>NUCLEOTIDE SEQUENCE [LARGE SCALE GENOMIC DNA]</scope>
    <source>
        <strain evidence="2 3">KRD-168</strain>
    </source>
</reference>